<dbReference type="PANTHER" id="PTHR33359">
    <property type="entry name" value="MOLYBDOPTERIN SYNTHASE SULFUR CARRIER SUBUNIT"/>
    <property type="match status" value="1"/>
</dbReference>
<name>A0A6I3S4A2_9BURK</name>
<gene>
    <name evidence="4" type="primary">moaD</name>
    <name evidence="4" type="ORF">GMD42_05690</name>
</gene>
<dbReference type="SUPFAM" id="SSF54285">
    <property type="entry name" value="MoaD/ThiS"/>
    <property type="match status" value="1"/>
</dbReference>
<dbReference type="InterPro" id="IPR012675">
    <property type="entry name" value="Beta-grasp_dom_sf"/>
</dbReference>
<proteinExistence type="inferred from homology"/>
<organism evidence="4 5">
    <name type="scientific">Parasutterella excrementihominis</name>
    <dbReference type="NCBI Taxonomy" id="487175"/>
    <lineage>
        <taxon>Bacteria</taxon>
        <taxon>Pseudomonadati</taxon>
        <taxon>Pseudomonadota</taxon>
        <taxon>Betaproteobacteria</taxon>
        <taxon>Burkholderiales</taxon>
        <taxon>Sutterellaceae</taxon>
        <taxon>Parasutterella</taxon>
    </lineage>
</organism>
<evidence type="ECO:0000313" key="5">
    <source>
        <dbReference type="Proteomes" id="UP000462362"/>
    </source>
</evidence>
<evidence type="ECO:0000256" key="2">
    <source>
        <dbReference type="ARBA" id="ARBA00024200"/>
    </source>
</evidence>
<dbReference type="Gene3D" id="3.10.20.30">
    <property type="match status" value="1"/>
</dbReference>
<dbReference type="InterPro" id="IPR003749">
    <property type="entry name" value="ThiS/MoaD-like"/>
</dbReference>
<dbReference type="InterPro" id="IPR016155">
    <property type="entry name" value="Mopterin_synth/thiamin_S_b"/>
</dbReference>
<dbReference type="NCBIfam" id="TIGR01687">
    <property type="entry name" value="moaD_arch"/>
    <property type="match status" value="1"/>
</dbReference>
<dbReference type="UniPathway" id="UPA00344"/>
<dbReference type="PANTHER" id="PTHR33359:SF1">
    <property type="entry name" value="MOLYBDOPTERIN SYNTHASE SULFUR CARRIER SUBUNIT"/>
    <property type="match status" value="1"/>
</dbReference>
<protein>
    <recommendedName>
        <fullName evidence="3">Molybdopterin synthase sulfur carrier subunit</fullName>
    </recommendedName>
</protein>
<dbReference type="RefSeq" id="WP_008810705.1">
    <property type="nucleotide sequence ID" value="NZ_CAJUON010000004.1"/>
</dbReference>
<dbReference type="GO" id="GO:1990133">
    <property type="term" value="C:molybdopterin adenylyltransferase complex"/>
    <property type="evidence" value="ECO:0007669"/>
    <property type="project" value="TreeGrafter"/>
</dbReference>
<dbReference type="NCBIfam" id="TIGR01682">
    <property type="entry name" value="moaD"/>
    <property type="match status" value="1"/>
</dbReference>
<keyword evidence="1" id="KW-0547">Nucleotide-binding</keyword>
<accession>A0A6I3S4A2</accession>
<reference evidence="4 5" key="1">
    <citation type="journal article" date="2019" name="Nat. Med.">
        <title>A library of human gut bacterial isolates paired with longitudinal multiomics data enables mechanistic microbiome research.</title>
        <authorList>
            <person name="Poyet M."/>
            <person name="Groussin M."/>
            <person name="Gibbons S.M."/>
            <person name="Avila-Pacheco J."/>
            <person name="Jiang X."/>
            <person name="Kearney S.M."/>
            <person name="Perrotta A.R."/>
            <person name="Berdy B."/>
            <person name="Zhao S."/>
            <person name="Lieberman T.D."/>
            <person name="Swanson P.K."/>
            <person name="Smith M."/>
            <person name="Roesemann S."/>
            <person name="Alexander J.E."/>
            <person name="Rich S.A."/>
            <person name="Livny J."/>
            <person name="Vlamakis H."/>
            <person name="Clish C."/>
            <person name="Bullock K."/>
            <person name="Deik A."/>
            <person name="Scott J."/>
            <person name="Pierce K.A."/>
            <person name="Xavier R.J."/>
            <person name="Alm E.J."/>
        </authorList>
    </citation>
    <scope>NUCLEOTIDE SEQUENCE [LARGE SCALE GENOMIC DNA]</scope>
    <source>
        <strain evidence="4 5">BIOML-A2</strain>
    </source>
</reference>
<comment type="similarity">
    <text evidence="2">Belongs to the MoaD family.</text>
</comment>
<dbReference type="AlphaFoldDB" id="A0A6I3S4A2"/>
<dbReference type="GO" id="GO:0000166">
    <property type="term" value="F:nucleotide binding"/>
    <property type="evidence" value="ECO:0007669"/>
    <property type="project" value="UniProtKB-KW"/>
</dbReference>
<dbReference type="Proteomes" id="UP000462362">
    <property type="component" value="Unassembled WGS sequence"/>
</dbReference>
<comment type="caution">
    <text evidence="4">The sequence shown here is derived from an EMBL/GenBank/DDBJ whole genome shotgun (WGS) entry which is preliminary data.</text>
</comment>
<sequence length="85" mass="9523">MKVKVLYFASLKERLLKGEDTVEVPEDVKTVEDLINYLSENDAALKAAFEEMPRLRFAVNQEMAKESTVLKDGDEVAFFPPVTGG</sequence>
<dbReference type="GeneID" id="43348205"/>
<dbReference type="CDD" id="cd00754">
    <property type="entry name" value="Ubl_MoaD"/>
    <property type="match status" value="1"/>
</dbReference>
<dbReference type="InterPro" id="IPR010038">
    <property type="entry name" value="MoaD_arc-typ"/>
</dbReference>
<evidence type="ECO:0000313" key="4">
    <source>
        <dbReference type="EMBL" id="MTU43118.1"/>
    </source>
</evidence>
<evidence type="ECO:0000256" key="3">
    <source>
        <dbReference type="ARBA" id="ARBA00024247"/>
    </source>
</evidence>
<evidence type="ECO:0000256" key="1">
    <source>
        <dbReference type="ARBA" id="ARBA00022741"/>
    </source>
</evidence>
<dbReference type="Pfam" id="PF02597">
    <property type="entry name" value="ThiS"/>
    <property type="match status" value="1"/>
</dbReference>
<dbReference type="InterPro" id="IPR044672">
    <property type="entry name" value="MOCS2A"/>
</dbReference>
<dbReference type="GO" id="GO:0006777">
    <property type="term" value="P:Mo-molybdopterin cofactor biosynthetic process"/>
    <property type="evidence" value="ECO:0007669"/>
    <property type="project" value="InterPro"/>
</dbReference>
<dbReference type="EMBL" id="WNCL01000013">
    <property type="protein sequence ID" value="MTU43118.1"/>
    <property type="molecule type" value="Genomic_DNA"/>
</dbReference>